<dbReference type="InterPro" id="IPR031322">
    <property type="entry name" value="Shikimate/glucono_kinase"/>
</dbReference>
<dbReference type="GO" id="GO:0005524">
    <property type="term" value="F:ATP binding"/>
    <property type="evidence" value="ECO:0007669"/>
    <property type="project" value="UniProtKB-UniRule"/>
</dbReference>
<dbReference type="InterPro" id="IPR027417">
    <property type="entry name" value="P-loop_NTPase"/>
</dbReference>
<accession>A0A7Y0L1A4</accession>
<evidence type="ECO:0000256" key="2">
    <source>
        <dbReference type="ARBA" id="ARBA00022679"/>
    </source>
</evidence>
<dbReference type="GO" id="GO:0005829">
    <property type="term" value="C:cytosol"/>
    <property type="evidence" value="ECO:0007669"/>
    <property type="project" value="TreeGrafter"/>
</dbReference>
<dbReference type="InterPro" id="IPR000623">
    <property type="entry name" value="Shikimate_kinase/TSH1"/>
</dbReference>
<dbReference type="HAMAP" id="MF_00109">
    <property type="entry name" value="Shikimate_kinase"/>
    <property type="match status" value="1"/>
</dbReference>
<keyword evidence="6 7" id="KW-0057">Aromatic amino acid biosynthesis</keyword>
<dbReference type="PANTHER" id="PTHR21087:SF16">
    <property type="entry name" value="SHIKIMATE KINASE 1, CHLOROPLASTIC"/>
    <property type="match status" value="1"/>
</dbReference>
<dbReference type="GO" id="GO:0000287">
    <property type="term" value="F:magnesium ion binding"/>
    <property type="evidence" value="ECO:0007669"/>
    <property type="project" value="UniProtKB-UniRule"/>
</dbReference>
<evidence type="ECO:0000256" key="7">
    <source>
        <dbReference type="HAMAP-Rule" id="MF_00109"/>
    </source>
</evidence>
<dbReference type="AlphaFoldDB" id="A0A7Y0L1A4"/>
<keyword evidence="2 7" id="KW-0808">Transferase</keyword>
<dbReference type="Pfam" id="PF01202">
    <property type="entry name" value="SKI"/>
    <property type="match status" value="1"/>
</dbReference>
<keyword evidence="1 7" id="KW-0028">Amino-acid biosynthesis</keyword>
<evidence type="ECO:0000256" key="6">
    <source>
        <dbReference type="ARBA" id="ARBA00023141"/>
    </source>
</evidence>
<gene>
    <name evidence="7" type="primary">aroK</name>
    <name evidence="8" type="ORF">HIJ39_02205</name>
</gene>
<proteinExistence type="inferred from homology"/>
<feature type="binding site" evidence="7">
    <location>
        <position position="84"/>
    </location>
    <ligand>
        <name>substrate</name>
    </ligand>
</feature>
<comment type="subcellular location">
    <subcellularLocation>
        <location evidence="7">Cytoplasm</location>
    </subcellularLocation>
</comment>
<dbReference type="GO" id="GO:0009423">
    <property type="term" value="P:chorismate biosynthetic process"/>
    <property type="evidence" value="ECO:0007669"/>
    <property type="project" value="UniProtKB-UniRule"/>
</dbReference>
<keyword evidence="7" id="KW-0479">Metal-binding</keyword>
<comment type="pathway">
    <text evidence="7">Metabolic intermediate biosynthesis; chorismate biosynthesis; chorismate from D-erythrose 4-phosphate and phosphoenolpyruvate: step 5/7.</text>
</comment>
<keyword evidence="5 7" id="KW-0067">ATP-binding</keyword>
<dbReference type="UniPathway" id="UPA00053">
    <property type="reaction ID" value="UER00088"/>
</dbReference>
<keyword evidence="9" id="KW-1185">Reference proteome</keyword>
<keyword evidence="7" id="KW-0460">Magnesium</keyword>
<comment type="caution">
    <text evidence="7">Lacks conserved residue(s) required for the propagation of feature annotation.</text>
</comment>
<dbReference type="EC" id="2.7.1.71" evidence="7"/>
<comment type="caution">
    <text evidence="8">The sequence shown here is derived from an EMBL/GenBank/DDBJ whole genome shotgun (WGS) entry which is preliminary data.</text>
</comment>
<comment type="subunit">
    <text evidence="7">Monomer.</text>
</comment>
<dbReference type="EMBL" id="JABBVZ010000004">
    <property type="protein sequence ID" value="NMP21172.1"/>
    <property type="molecule type" value="Genomic_DNA"/>
</dbReference>
<feature type="binding site" evidence="7">
    <location>
        <position position="61"/>
    </location>
    <ligand>
        <name>substrate</name>
    </ligand>
</feature>
<comment type="function">
    <text evidence="7">Catalyzes the specific phosphorylation of the 3-hydroxyl group of shikimic acid using ATP as a cosubstrate.</text>
</comment>
<feature type="binding site" evidence="7">
    <location>
        <position position="138"/>
    </location>
    <ligand>
        <name>substrate</name>
    </ligand>
</feature>
<feature type="binding site" evidence="7">
    <location>
        <position position="37"/>
    </location>
    <ligand>
        <name>substrate</name>
    </ligand>
</feature>
<feature type="binding site" evidence="7">
    <location>
        <position position="19"/>
    </location>
    <ligand>
        <name>Mg(2+)</name>
        <dbReference type="ChEBI" id="CHEBI:18420"/>
    </ligand>
</feature>
<feature type="binding site" evidence="7">
    <location>
        <begin position="15"/>
        <end position="20"/>
    </location>
    <ligand>
        <name>ATP</name>
        <dbReference type="ChEBI" id="CHEBI:30616"/>
    </ligand>
</feature>
<dbReference type="PANTHER" id="PTHR21087">
    <property type="entry name" value="SHIKIMATE KINASE"/>
    <property type="match status" value="1"/>
</dbReference>
<dbReference type="Gene3D" id="3.40.50.300">
    <property type="entry name" value="P-loop containing nucleotide triphosphate hydrolases"/>
    <property type="match status" value="1"/>
</dbReference>
<feature type="binding site" evidence="7">
    <location>
        <position position="121"/>
    </location>
    <ligand>
        <name>ATP</name>
        <dbReference type="ChEBI" id="CHEBI:30616"/>
    </ligand>
</feature>
<keyword evidence="4 7" id="KW-0418">Kinase</keyword>
<dbReference type="GO" id="GO:0009073">
    <property type="term" value="P:aromatic amino acid family biosynthetic process"/>
    <property type="evidence" value="ECO:0007669"/>
    <property type="project" value="UniProtKB-KW"/>
</dbReference>
<keyword evidence="7" id="KW-0963">Cytoplasm</keyword>
<dbReference type="GO" id="GO:0008652">
    <property type="term" value="P:amino acid biosynthetic process"/>
    <property type="evidence" value="ECO:0007669"/>
    <property type="project" value="UniProtKB-KW"/>
</dbReference>
<dbReference type="RefSeq" id="WP_169096233.1">
    <property type="nucleotide sequence ID" value="NZ_JABBVZ010000004.1"/>
</dbReference>
<dbReference type="CDD" id="cd00464">
    <property type="entry name" value="SK"/>
    <property type="match status" value="1"/>
</dbReference>
<dbReference type="GO" id="GO:0004765">
    <property type="term" value="F:shikimate kinase activity"/>
    <property type="evidence" value="ECO:0007669"/>
    <property type="project" value="UniProtKB-UniRule"/>
</dbReference>
<comment type="cofactor">
    <cofactor evidence="7">
        <name>Mg(2+)</name>
        <dbReference type="ChEBI" id="CHEBI:18420"/>
    </cofactor>
    <text evidence="7">Binds 1 Mg(2+) ion per subunit.</text>
</comment>
<evidence type="ECO:0000313" key="9">
    <source>
        <dbReference type="Proteomes" id="UP000533476"/>
    </source>
</evidence>
<dbReference type="Proteomes" id="UP000533476">
    <property type="component" value="Unassembled WGS sequence"/>
</dbReference>
<protein>
    <recommendedName>
        <fullName evidence="7">Shikimate kinase</fullName>
        <shortName evidence="7">SK</shortName>
        <ecNumber evidence="7">2.7.1.71</ecNumber>
    </recommendedName>
</protein>
<organism evidence="8 9">
    <name type="scientific">Sulfobacillus harzensis</name>
    <dbReference type="NCBI Taxonomy" id="2729629"/>
    <lineage>
        <taxon>Bacteria</taxon>
        <taxon>Bacillati</taxon>
        <taxon>Bacillota</taxon>
        <taxon>Clostridia</taxon>
        <taxon>Eubacteriales</taxon>
        <taxon>Clostridiales Family XVII. Incertae Sedis</taxon>
        <taxon>Sulfobacillus</taxon>
    </lineage>
</organism>
<evidence type="ECO:0000256" key="1">
    <source>
        <dbReference type="ARBA" id="ARBA00022605"/>
    </source>
</evidence>
<evidence type="ECO:0000256" key="4">
    <source>
        <dbReference type="ARBA" id="ARBA00022777"/>
    </source>
</evidence>
<dbReference type="SUPFAM" id="SSF52540">
    <property type="entry name" value="P-loop containing nucleoside triphosphate hydrolases"/>
    <property type="match status" value="1"/>
</dbReference>
<sequence>MSKSSSRLALIGMMGAGKSRVAELVGQHASVPAWDLDVLIEREQGFRIAEIFQRRGEAYFRELEQRTLAGLSLRPGPFVLALGGGASVHPQSQKILTSHFAVVWLDAPAEVLYQRAYGPDRPLAARGASFFETLANERRPIYEGLADWRVDVASIPAEKVAACILSWWRGAADA</sequence>
<evidence type="ECO:0000313" key="8">
    <source>
        <dbReference type="EMBL" id="NMP21172.1"/>
    </source>
</evidence>
<evidence type="ECO:0000256" key="3">
    <source>
        <dbReference type="ARBA" id="ARBA00022741"/>
    </source>
</evidence>
<keyword evidence="3 7" id="KW-0547">Nucleotide-binding</keyword>
<reference evidence="8 9" key="1">
    <citation type="submission" date="2020-04" db="EMBL/GenBank/DDBJ databases">
        <authorList>
            <person name="Zhang R."/>
            <person name="Schippers A."/>
        </authorList>
    </citation>
    <scope>NUCLEOTIDE SEQUENCE [LARGE SCALE GENOMIC DNA]</scope>
    <source>
        <strain evidence="8 9">DSM 109850</strain>
    </source>
</reference>
<comment type="similarity">
    <text evidence="7">Belongs to the shikimate kinase family.</text>
</comment>
<evidence type="ECO:0000256" key="5">
    <source>
        <dbReference type="ARBA" id="ARBA00022840"/>
    </source>
</evidence>
<dbReference type="PRINTS" id="PR01100">
    <property type="entry name" value="SHIKIMTKNASE"/>
</dbReference>
<comment type="catalytic activity">
    <reaction evidence="7">
        <text>shikimate + ATP = 3-phosphoshikimate + ADP + H(+)</text>
        <dbReference type="Rhea" id="RHEA:13121"/>
        <dbReference type="ChEBI" id="CHEBI:15378"/>
        <dbReference type="ChEBI" id="CHEBI:30616"/>
        <dbReference type="ChEBI" id="CHEBI:36208"/>
        <dbReference type="ChEBI" id="CHEBI:145989"/>
        <dbReference type="ChEBI" id="CHEBI:456216"/>
        <dbReference type="EC" id="2.7.1.71"/>
    </reaction>
</comment>
<name>A0A7Y0L1A4_9FIRM</name>